<dbReference type="RefSeq" id="WP_040136648.1">
    <property type="nucleotide sequence ID" value="NZ_CP009889.1"/>
</dbReference>
<evidence type="ECO:0008006" key="4">
    <source>
        <dbReference type="Google" id="ProtNLM"/>
    </source>
</evidence>
<dbReference type="AlphaFoldDB" id="A0A0A7ELX8"/>
<feature type="chain" id="PRO_5002028424" description="Alpha/beta hydrolase" evidence="1">
    <location>
        <begin position="24"/>
        <end position="322"/>
    </location>
</feature>
<reference evidence="2 3" key="1">
    <citation type="submission" date="2014-11" db="EMBL/GenBank/DDBJ databases">
        <title>Complete Genome Sequence of Pseudoalteromonas sp. Strain OCN003 Isolated from Kaneohe Bay, Oahu, Hawaii.</title>
        <authorList>
            <person name="Beurmann S."/>
            <person name="Videau P."/>
            <person name="Ushijima B."/>
            <person name="Smith A.M."/>
            <person name="Aeby G.S."/>
            <person name="Callahan S.M."/>
            <person name="Belcaid M."/>
        </authorList>
    </citation>
    <scope>NUCLEOTIDE SEQUENCE [LARGE SCALE GENOMIC DNA]</scope>
    <source>
        <strain evidence="2 3">OCN003</strain>
    </source>
</reference>
<keyword evidence="3" id="KW-1185">Reference proteome</keyword>
<protein>
    <recommendedName>
        <fullName evidence="4">Alpha/beta hydrolase</fullName>
    </recommendedName>
</protein>
<organism evidence="2 3">
    <name type="scientific">Pseudoalteromonas piratica</name>
    <dbReference type="NCBI Taxonomy" id="1348114"/>
    <lineage>
        <taxon>Bacteria</taxon>
        <taxon>Pseudomonadati</taxon>
        <taxon>Pseudomonadota</taxon>
        <taxon>Gammaproteobacteria</taxon>
        <taxon>Alteromonadales</taxon>
        <taxon>Pseudoalteromonadaceae</taxon>
        <taxon>Pseudoalteromonas</taxon>
    </lineage>
</organism>
<dbReference type="Proteomes" id="UP000030341">
    <property type="component" value="Chromosome 2"/>
</dbReference>
<dbReference type="eggNOG" id="COG3904">
    <property type="taxonomic scope" value="Bacteria"/>
</dbReference>
<dbReference type="KEGG" id="pseo:OM33_21350"/>
<sequence length="322" mass="34890">MKLFFPSMIAAAILLAGCGGSSSSDSSTTTTAEVHTIKPADIAAYVADYKTKVTENNVQIDGKNSTIELLDIDMDEGALYIRYEEGVIELGFDFDEEKPTSSLAVVRNSDNENALIGEDLQVIEQDAGFTITGRIVDQTTFGQYDLTLMFNESLISGGSSQLVVTNNSAVLSGILGTKTYVQFQDLSLDHPSVNRIVFKSVAGSVNDAINMHTGRLIRQGQYTTVMNADGEAYSGGVDLYAAGITKEYQAGGKLGVHAWCCKGDKDAGELSQKDPAHGAQLTYFREILGKELGPEFYFFTINAAPADDIHLMTQTEIDKYFF</sequence>
<accession>A0A0A7ELX8</accession>
<dbReference type="HOGENOM" id="CLU_862968_0_0_6"/>
<dbReference type="STRING" id="1348114.OM33_21350"/>
<name>A0A0A7ELX8_9GAMM</name>
<dbReference type="PROSITE" id="PS51257">
    <property type="entry name" value="PROKAR_LIPOPROTEIN"/>
    <property type="match status" value="1"/>
</dbReference>
<evidence type="ECO:0000256" key="1">
    <source>
        <dbReference type="SAM" id="SignalP"/>
    </source>
</evidence>
<keyword evidence="1" id="KW-0732">Signal</keyword>
<proteinExistence type="predicted"/>
<dbReference type="OrthoDB" id="6198264at2"/>
<gene>
    <name evidence="2" type="ORF">OM33_21350</name>
</gene>
<dbReference type="EMBL" id="CP009889">
    <property type="protein sequence ID" value="AIY67553.1"/>
    <property type="molecule type" value="Genomic_DNA"/>
</dbReference>
<evidence type="ECO:0000313" key="2">
    <source>
        <dbReference type="EMBL" id="AIY67553.1"/>
    </source>
</evidence>
<feature type="signal peptide" evidence="1">
    <location>
        <begin position="1"/>
        <end position="23"/>
    </location>
</feature>
<evidence type="ECO:0000313" key="3">
    <source>
        <dbReference type="Proteomes" id="UP000030341"/>
    </source>
</evidence>